<keyword evidence="3 4" id="KW-0687">Ribonucleoprotein</keyword>
<dbReference type="GO" id="GO:1990904">
    <property type="term" value="C:ribonucleoprotein complex"/>
    <property type="evidence" value="ECO:0007669"/>
    <property type="project" value="UniProtKB-KW"/>
</dbReference>
<dbReference type="HAMAP" id="MF_01343_B">
    <property type="entry name" value="Ribosomal_uS15_B"/>
    <property type="match status" value="1"/>
</dbReference>
<evidence type="ECO:0000256" key="3">
    <source>
        <dbReference type="ARBA" id="ARBA00023274"/>
    </source>
</evidence>
<comment type="similarity">
    <text evidence="1 4">Belongs to the universal ribosomal protein uS15 family.</text>
</comment>
<evidence type="ECO:0000256" key="1">
    <source>
        <dbReference type="ARBA" id="ARBA00008434"/>
    </source>
</evidence>
<dbReference type="GO" id="GO:0005737">
    <property type="term" value="C:cytoplasm"/>
    <property type="evidence" value="ECO:0007669"/>
    <property type="project" value="UniProtKB-ARBA"/>
</dbReference>
<dbReference type="CDD" id="cd00677">
    <property type="entry name" value="S15_NS1_EPRS_RNA-bind"/>
    <property type="match status" value="1"/>
</dbReference>
<evidence type="ECO:0000256" key="4">
    <source>
        <dbReference type="RuleBase" id="RU003919"/>
    </source>
</evidence>
<dbReference type="GO" id="GO:0006412">
    <property type="term" value="P:translation"/>
    <property type="evidence" value="ECO:0007669"/>
    <property type="project" value="InterPro"/>
</dbReference>
<evidence type="ECO:0000256" key="2">
    <source>
        <dbReference type="ARBA" id="ARBA00022980"/>
    </source>
</evidence>
<evidence type="ECO:0000313" key="5">
    <source>
        <dbReference type="EMBL" id="KIR48147.1"/>
    </source>
</evidence>
<gene>
    <name evidence="5" type="ORF">I312_02664</name>
</gene>
<dbReference type="HOGENOM" id="CLU_063745_1_0_1"/>
<dbReference type="OrthoDB" id="441444at2759"/>
<keyword evidence="2 4" id="KW-0689">Ribosomal protein</keyword>
<dbReference type="Gene3D" id="1.10.287.10">
    <property type="entry name" value="S15/NS1, RNA-binding"/>
    <property type="match status" value="1"/>
</dbReference>
<dbReference type="PANTHER" id="PTHR23321:SF26">
    <property type="entry name" value="SMALL RIBOSOMAL SUBUNIT PROTEIN US15M"/>
    <property type="match status" value="1"/>
</dbReference>
<name>A0A0D0TN89_CRYGA</name>
<dbReference type="AlphaFoldDB" id="A0A0D0TN89"/>
<accession>A0A0D0TN89</accession>
<dbReference type="Pfam" id="PF00312">
    <property type="entry name" value="Ribosomal_S15"/>
    <property type="match status" value="1"/>
</dbReference>
<protein>
    <submittedName>
        <fullName evidence="5">Unplaced genomic scaffold supercont1.6, whole genome shotgun sequence</fullName>
    </submittedName>
</protein>
<proteinExistence type="inferred from homology"/>
<dbReference type="InterPro" id="IPR009068">
    <property type="entry name" value="uS15_NS1_RNA-bd_sf"/>
</dbReference>
<dbReference type="GO" id="GO:0005840">
    <property type="term" value="C:ribosome"/>
    <property type="evidence" value="ECO:0007669"/>
    <property type="project" value="UniProtKB-KW"/>
</dbReference>
<dbReference type="PANTHER" id="PTHR23321">
    <property type="entry name" value="RIBOSOMAL PROTEIN S15, BACTERIAL AND ORGANELLAR"/>
    <property type="match status" value="1"/>
</dbReference>
<dbReference type="SUPFAM" id="SSF47060">
    <property type="entry name" value="S15/NS1 RNA-binding domain"/>
    <property type="match status" value="1"/>
</dbReference>
<dbReference type="GO" id="GO:0003735">
    <property type="term" value="F:structural constituent of ribosome"/>
    <property type="evidence" value="ECO:0007669"/>
    <property type="project" value="InterPro"/>
</dbReference>
<dbReference type="SMART" id="SM01387">
    <property type="entry name" value="Ribosomal_S15"/>
    <property type="match status" value="1"/>
</dbReference>
<organism evidence="5">
    <name type="scientific">Cryptococcus bacillisporus CA1280</name>
    <dbReference type="NCBI Taxonomy" id="1296109"/>
    <lineage>
        <taxon>Eukaryota</taxon>
        <taxon>Fungi</taxon>
        <taxon>Dikarya</taxon>
        <taxon>Basidiomycota</taxon>
        <taxon>Agaricomycotina</taxon>
        <taxon>Tremellomycetes</taxon>
        <taxon>Tremellales</taxon>
        <taxon>Cryptococcaceae</taxon>
        <taxon>Cryptococcus</taxon>
        <taxon>Cryptococcus gattii species complex</taxon>
    </lineage>
</organism>
<dbReference type="EMBL" id="KN847978">
    <property type="protein sequence ID" value="KIR48147.1"/>
    <property type="molecule type" value="Genomic_DNA"/>
</dbReference>
<sequence>MSPQNLLYTSLRATLAPLAGPSTSRAFSSSQRSLVSTRKLVAKRRKAANLALQASRVRKPDSIDPVLGRVQYKGEAPTNPWEGCRLQRVLLDYNAIAYSMPPDYTAGEQPRYLLPGVSKEDAELLFNAVPHASTELRYASGQGSERTEQEQARQSEMMMRILDLRNASKDAINILNRQRVIDEFGAGVDSGSSAVQAALLTAKIHNLLSHVEGNPRDTSNKRALRLLVQERARHLKYWKRKQGEEAYEKLLTDLGLQREAVEGELFIGF</sequence>
<dbReference type="InterPro" id="IPR005290">
    <property type="entry name" value="Ribosomal_uS15_bac-type"/>
</dbReference>
<reference evidence="5" key="1">
    <citation type="submission" date="2015-01" db="EMBL/GenBank/DDBJ databases">
        <title>The Genome Sequence of Cryptococcus gattii CA1280.</title>
        <authorList>
            <consortium name="The Broad Institute Genomics Platform"/>
            <person name="Cuomo C."/>
            <person name="Litvintseva A."/>
            <person name="Chen Y."/>
            <person name="Heitman J."/>
            <person name="Sun S."/>
            <person name="Springer D."/>
            <person name="Dromer F."/>
            <person name="Young S."/>
            <person name="Zeng Q."/>
            <person name="Gargeya S."/>
            <person name="Abouelleil A."/>
            <person name="Alvarado L."/>
            <person name="Chapman S.B."/>
            <person name="Gainer-Dewar J."/>
            <person name="Goldberg J."/>
            <person name="Griggs A."/>
            <person name="Gujja S."/>
            <person name="Hansen M."/>
            <person name="Howarth C."/>
            <person name="Imamovic A."/>
            <person name="Larimer J."/>
            <person name="Murphy C."/>
            <person name="Naylor J."/>
            <person name="Pearson M."/>
            <person name="Priest M."/>
            <person name="Roberts A."/>
            <person name="Saif S."/>
            <person name="Shea T."/>
            <person name="Sykes S."/>
            <person name="Wortman J."/>
            <person name="Nusbaum C."/>
            <person name="Birren B."/>
        </authorList>
    </citation>
    <scope>NUCLEOTIDE SEQUENCE [LARGE SCALE GENOMIC DNA]</scope>
    <source>
        <strain evidence="5">CA1280</strain>
    </source>
</reference>
<dbReference type="InterPro" id="IPR000589">
    <property type="entry name" value="Ribosomal_uS15"/>
</dbReference>